<gene>
    <name evidence="3" type="ORF">NCTC10297_00992</name>
</gene>
<feature type="region of interest" description="Disordered" evidence="1">
    <location>
        <begin position="216"/>
        <end position="239"/>
    </location>
</feature>
<keyword evidence="2" id="KW-1133">Transmembrane helix</keyword>
<evidence type="ECO:0000256" key="1">
    <source>
        <dbReference type="SAM" id="MobiDB-lite"/>
    </source>
</evidence>
<feature type="region of interest" description="Disordered" evidence="1">
    <location>
        <begin position="91"/>
        <end position="171"/>
    </location>
</feature>
<keyword evidence="2" id="KW-0812">Transmembrane</keyword>
<reference evidence="3 4" key="1">
    <citation type="submission" date="2018-12" db="EMBL/GenBank/DDBJ databases">
        <authorList>
            <consortium name="Pathogen Informatics"/>
        </authorList>
    </citation>
    <scope>NUCLEOTIDE SEQUENCE [LARGE SCALE GENOMIC DNA]</scope>
    <source>
        <strain evidence="3 4">NCTC10297</strain>
    </source>
</reference>
<proteinExistence type="predicted"/>
<sequence>MRLPIFLWAMWPCDFILLMSTTPPTKPRANQGNFFKRSPLMSALLLLVMLSLLVISIVYLLSQYKPKPADEPKPVSSNLQVQPLEPVSLETLNDDNVANPDAQTDEPPSDADNQSDKPLTVQDRPSDGSAEITAQAATPAQADAAAKPAQKQSTNKAAASTPVSADDLYLPSRQNTATTAASTEIYDAQAAQQADAIDEQLSIAINQVRRLNEEKLAKALESQPQSQTPPVEEVSTDNP</sequence>
<evidence type="ECO:0000313" key="4">
    <source>
        <dbReference type="Proteomes" id="UP000274100"/>
    </source>
</evidence>
<feature type="transmembrane region" description="Helical" evidence="2">
    <location>
        <begin position="6"/>
        <end position="22"/>
    </location>
</feature>
<accession>A0A3S4SCG7</accession>
<feature type="compositionally biased region" description="Polar residues" evidence="1">
    <location>
        <begin position="153"/>
        <end position="163"/>
    </location>
</feature>
<dbReference type="KEGG" id="mcun:NCTC10297_00992"/>
<protein>
    <submittedName>
        <fullName evidence="3">Uncharacterized protein</fullName>
    </submittedName>
</protein>
<dbReference type="EMBL" id="LR134343">
    <property type="protein sequence ID" value="VEG13036.1"/>
    <property type="molecule type" value="Genomic_DNA"/>
</dbReference>
<keyword evidence="2" id="KW-0472">Membrane</keyword>
<dbReference type="Proteomes" id="UP000274100">
    <property type="component" value="Chromosome"/>
</dbReference>
<feature type="compositionally biased region" description="Low complexity" evidence="1">
    <location>
        <begin position="133"/>
        <end position="152"/>
    </location>
</feature>
<organism evidence="3 4">
    <name type="scientific">Moraxella cuniculi</name>
    <dbReference type="NCBI Taxonomy" id="34061"/>
    <lineage>
        <taxon>Bacteria</taxon>
        <taxon>Pseudomonadati</taxon>
        <taxon>Pseudomonadota</taxon>
        <taxon>Gammaproteobacteria</taxon>
        <taxon>Moraxellales</taxon>
        <taxon>Moraxellaceae</taxon>
        <taxon>Moraxella</taxon>
    </lineage>
</organism>
<evidence type="ECO:0000313" key="3">
    <source>
        <dbReference type="EMBL" id="VEG13036.1"/>
    </source>
</evidence>
<feature type="transmembrane region" description="Helical" evidence="2">
    <location>
        <begin position="43"/>
        <end position="62"/>
    </location>
</feature>
<evidence type="ECO:0000256" key="2">
    <source>
        <dbReference type="SAM" id="Phobius"/>
    </source>
</evidence>
<name>A0A3S4SCG7_9GAMM</name>
<dbReference type="AlphaFoldDB" id="A0A3S4SCG7"/>